<dbReference type="EMBL" id="BMAT01005571">
    <property type="protein sequence ID" value="GFR96111.1"/>
    <property type="molecule type" value="Genomic_DNA"/>
</dbReference>
<feature type="transmembrane region" description="Helical" evidence="8">
    <location>
        <begin position="272"/>
        <end position="296"/>
    </location>
</feature>
<dbReference type="SUPFAM" id="SSF81321">
    <property type="entry name" value="Family A G protein-coupled receptor-like"/>
    <property type="match status" value="1"/>
</dbReference>
<sequence>MENLPNVTEFGVDTSEDIMTEGILWVSAVTVRVCVDSALAVCSFVTNIINCLVFKRMGLDHTTEPFFILSFSDCLIGFLSILGGVLNGLRYLGPARLTVSVYTLYLQALVPAVIASVSSMASTTVIAVVRCCSVASPLRVHMLTARRQRVAILVCTGIAMAFVGYGVSSTRLEVVTNNQTNTSHLIMKTLPDYIQRNKFPDMFRVVLFYICFLTVNVCLVILITALWRSYKFRESSTNRGDIHNKQSENIETQAKTTKRFAGFKPASKEAQVVKVVVLVAAVFTVCNIPIVVATTFRLLDPRMAVNGALYRSFDFVMMMVECFSLINTSVNIIIYLKFNSRYYTSFRNTIFRNQ</sequence>
<organism evidence="10 11">
    <name type="scientific">Elysia marginata</name>
    <dbReference type="NCBI Taxonomy" id="1093978"/>
    <lineage>
        <taxon>Eukaryota</taxon>
        <taxon>Metazoa</taxon>
        <taxon>Spiralia</taxon>
        <taxon>Lophotrochozoa</taxon>
        <taxon>Mollusca</taxon>
        <taxon>Gastropoda</taxon>
        <taxon>Heterobranchia</taxon>
        <taxon>Euthyneura</taxon>
        <taxon>Panpulmonata</taxon>
        <taxon>Sacoglossa</taxon>
        <taxon>Placobranchoidea</taxon>
        <taxon>Plakobranchidae</taxon>
        <taxon>Elysia</taxon>
    </lineage>
</organism>
<feature type="transmembrane region" description="Helical" evidence="8">
    <location>
        <begin position="66"/>
        <end position="86"/>
    </location>
</feature>
<evidence type="ECO:0000259" key="9">
    <source>
        <dbReference type="PROSITE" id="PS50262"/>
    </source>
</evidence>
<keyword evidence="2 8" id="KW-0812">Transmembrane</keyword>
<keyword evidence="7" id="KW-0807">Transducer</keyword>
<comment type="caution">
    <text evidence="10">The sequence shown here is derived from an EMBL/GenBank/DDBJ whole genome shotgun (WGS) entry which is preliminary data.</text>
</comment>
<dbReference type="Proteomes" id="UP000762676">
    <property type="component" value="Unassembled WGS sequence"/>
</dbReference>
<keyword evidence="5 8" id="KW-0472">Membrane</keyword>
<evidence type="ECO:0000313" key="11">
    <source>
        <dbReference type="Proteomes" id="UP000762676"/>
    </source>
</evidence>
<protein>
    <submittedName>
        <fullName evidence="10">Chemosensory receptor C</fullName>
    </submittedName>
</protein>
<gene>
    <name evidence="10" type="ORF">ElyMa_002712200</name>
</gene>
<feature type="domain" description="G-protein coupled receptors family 1 profile" evidence="9">
    <location>
        <begin position="114"/>
        <end position="335"/>
    </location>
</feature>
<reference evidence="10 11" key="1">
    <citation type="journal article" date="2021" name="Elife">
        <title>Chloroplast acquisition without the gene transfer in kleptoplastic sea slugs, Plakobranchus ocellatus.</title>
        <authorList>
            <person name="Maeda T."/>
            <person name="Takahashi S."/>
            <person name="Yoshida T."/>
            <person name="Shimamura S."/>
            <person name="Takaki Y."/>
            <person name="Nagai Y."/>
            <person name="Toyoda A."/>
            <person name="Suzuki Y."/>
            <person name="Arimoto A."/>
            <person name="Ishii H."/>
            <person name="Satoh N."/>
            <person name="Nishiyama T."/>
            <person name="Hasebe M."/>
            <person name="Maruyama T."/>
            <person name="Minagawa J."/>
            <person name="Obokata J."/>
            <person name="Shigenobu S."/>
        </authorList>
    </citation>
    <scope>NUCLEOTIDE SEQUENCE [LARGE SCALE GENOMIC DNA]</scope>
</reference>
<dbReference type="InterPro" id="IPR000276">
    <property type="entry name" value="GPCR_Rhodpsn"/>
</dbReference>
<dbReference type="PANTHER" id="PTHR24238:SF57">
    <property type="entry name" value="G-PROTEIN COUPLED RECEPTOR 83"/>
    <property type="match status" value="1"/>
</dbReference>
<keyword evidence="6 10" id="KW-0675">Receptor</keyword>
<evidence type="ECO:0000256" key="6">
    <source>
        <dbReference type="ARBA" id="ARBA00023170"/>
    </source>
</evidence>
<feature type="transmembrane region" description="Helical" evidence="8">
    <location>
        <begin position="316"/>
        <end position="338"/>
    </location>
</feature>
<evidence type="ECO:0000313" key="10">
    <source>
        <dbReference type="EMBL" id="GFR96111.1"/>
    </source>
</evidence>
<dbReference type="CDD" id="cd00637">
    <property type="entry name" value="7tm_classA_rhodopsin-like"/>
    <property type="match status" value="1"/>
</dbReference>
<evidence type="ECO:0000256" key="3">
    <source>
        <dbReference type="ARBA" id="ARBA00022989"/>
    </source>
</evidence>
<dbReference type="AlphaFoldDB" id="A0AAV4HHA8"/>
<evidence type="ECO:0000256" key="2">
    <source>
        <dbReference type="ARBA" id="ARBA00022692"/>
    </source>
</evidence>
<evidence type="ECO:0000256" key="5">
    <source>
        <dbReference type="ARBA" id="ARBA00023136"/>
    </source>
</evidence>
<feature type="transmembrane region" description="Helical" evidence="8">
    <location>
        <begin position="23"/>
        <end position="54"/>
    </location>
</feature>
<keyword evidence="3 8" id="KW-1133">Transmembrane helix</keyword>
<accession>A0AAV4HHA8</accession>
<evidence type="ECO:0000256" key="8">
    <source>
        <dbReference type="SAM" id="Phobius"/>
    </source>
</evidence>
<dbReference type="InterPro" id="IPR017452">
    <property type="entry name" value="GPCR_Rhodpsn_7TM"/>
</dbReference>
<feature type="transmembrane region" description="Helical" evidence="8">
    <location>
        <begin position="150"/>
        <end position="168"/>
    </location>
</feature>
<feature type="transmembrane region" description="Helical" evidence="8">
    <location>
        <begin position="106"/>
        <end position="129"/>
    </location>
</feature>
<proteinExistence type="predicted"/>
<keyword evidence="4" id="KW-0297">G-protein coupled receptor</keyword>
<dbReference type="PANTHER" id="PTHR24238">
    <property type="entry name" value="G-PROTEIN COUPLED RECEPTOR"/>
    <property type="match status" value="1"/>
</dbReference>
<evidence type="ECO:0000256" key="4">
    <source>
        <dbReference type="ARBA" id="ARBA00023040"/>
    </source>
</evidence>
<dbReference type="Pfam" id="PF00001">
    <property type="entry name" value="7tm_1"/>
    <property type="match status" value="1"/>
</dbReference>
<dbReference type="GO" id="GO:0008188">
    <property type="term" value="F:neuropeptide receptor activity"/>
    <property type="evidence" value="ECO:0007669"/>
    <property type="project" value="TreeGrafter"/>
</dbReference>
<keyword evidence="11" id="KW-1185">Reference proteome</keyword>
<dbReference type="PROSITE" id="PS50262">
    <property type="entry name" value="G_PROTEIN_RECEP_F1_2"/>
    <property type="match status" value="1"/>
</dbReference>
<evidence type="ECO:0000256" key="1">
    <source>
        <dbReference type="ARBA" id="ARBA00004141"/>
    </source>
</evidence>
<evidence type="ECO:0000256" key="7">
    <source>
        <dbReference type="ARBA" id="ARBA00023224"/>
    </source>
</evidence>
<feature type="transmembrane region" description="Helical" evidence="8">
    <location>
        <begin position="206"/>
        <end position="227"/>
    </location>
</feature>
<dbReference type="GO" id="GO:0005886">
    <property type="term" value="C:plasma membrane"/>
    <property type="evidence" value="ECO:0007669"/>
    <property type="project" value="TreeGrafter"/>
</dbReference>
<name>A0AAV4HHA8_9GAST</name>
<comment type="subcellular location">
    <subcellularLocation>
        <location evidence="1">Membrane</location>
        <topology evidence="1">Multi-pass membrane protein</topology>
    </subcellularLocation>
</comment>
<dbReference type="Gene3D" id="1.20.1070.10">
    <property type="entry name" value="Rhodopsin 7-helix transmembrane proteins"/>
    <property type="match status" value="1"/>
</dbReference>